<proteinExistence type="predicted"/>
<protein>
    <submittedName>
        <fullName evidence="1">Uncharacterized protein</fullName>
    </submittedName>
</protein>
<name>A0A348FZB4_9HYPH</name>
<dbReference type="AlphaFoldDB" id="A0A348FZB4"/>
<dbReference type="EMBL" id="AP018907">
    <property type="protein sequence ID" value="BBF92647.1"/>
    <property type="molecule type" value="Genomic_DNA"/>
</dbReference>
<gene>
    <name evidence="1" type="ORF">BLTE_13320</name>
</gene>
<evidence type="ECO:0000313" key="2">
    <source>
        <dbReference type="Proteomes" id="UP000266934"/>
    </source>
</evidence>
<evidence type="ECO:0000313" key="1">
    <source>
        <dbReference type="EMBL" id="BBF92647.1"/>
    </source>
</evidence>
<dbReference type="RefSeq" id="WP_126398679.1">
    <property type="nucleotide sequence ID" value="NZ_AP018907.1"/>
</dbReference>
<accession>A0A348FZB4</accession>
<dbReference type="KEGG" id="blag:BLTE_13320"/>
<organism evidence="1 2">
    <name type="scientific">Blastochloris tepida</name>
    <dbReference type="NCBI Taxonomy" id="2233851"/>
    <lineage>
        <taxon>Bacteria</taxon>
        <taxon>Pseudomonadati</taxon>
        <taxon>Pseudomonadota</taxon>
        <taxon>Alphaproteobacteria</taxon>
        <taxon>Hyphomicrobiales</taxon>
        <taxon>Blastochloridaceae</taxon>
        <taxon>Blastochloris</taxon>
    </lineage>
</organism>
<sequence>MGEIVGWAAFNPADYEPANWLVLFHRTGRGDPRSLSFKLVGTLAAGEFRHVSALGYVGAETWVYVEPAWSKLAVYVMDDAAMGAAMHRLSGDVAILKVRNRRGDLKPSRWFTGRWCVPTIAQLVGSSSGALRPDALWRDLISEGAEIVVHGKRCQLDYGRPEQEDAEGLRRGAAEGR</sequence>
<reference evidence="1 2" key="1">
    <citation type="submission" date="2018-08" db="EMBL/GenBank/DDBJ databases">
        <title>Complete genome sequencing of Blastochloris tepida GI.</title>
        <authorList>
            <person name="Tsukatani Y."/>
            <person name="Mori H."/>
        </authorList>
    </citation>
    <scope>NUCLEOTIDE SEQUENCE [LARGE SCALE GENOMIC DNA]</scope>
    <source>
        <strain evidence="1 2">GI</strain>
    </source>
</reference>
<dbReference type="Proteomes" id="UP000266934">
    <property type="component" value="Chromosome"/>
</dbReference>
<keyword evidence="2" id="KW-1185">Reference proteome</keyword>
<dbReference type="OrthoDB" id="8834335at2"/>